<keyword evidence="5" id="KW-0540">Nuclease</keyword>
<dbReference type="InterPro" id="IPR000055">
    <property type="entry name" value="Restrct_endonuc_typeI_TRD"/>
</dbReference>
<accession>A0A955RI66</accession>
<evidence type="ECO:0000256" key="1">
    <source>
        <dbReference type="ARBA" id="ARBA00010923"/>
    </source>
</evidence>
<comment type="similarity">
    <text evidence="1">Belongs to the type-I restriction system S methylase family.</text>
</comment>
<keyword evidence="5" id="KW-0255">Endonuclease</keyword>
<dbReference type="PANTHER" id="PTHR30408:SF13">
    <property type="entry name" value="TYPE I RESTRICTION ENZYME HINDI SPECIFICITY SUBUNIT"/>
    <property type="match status" value="1"/>
</dbReference>
<dbReference type="GO" id="GO:0003677">
    <property type="term" value="F:DNA binding"/>
    <property type="evidence" value="ECO:0007669"/>
    <property type="project" value="UniProtKB-KW"/>
</dbReference>
<dbReference type="EMBL" id="JAGQLG010000097">
    <property type="protein sequence ID" value="MCA9382274.1"/>
    <property type="molecule type" value="Genomic_DNA"/>
</dbReference>
<keyword evidence="5" id="KW-0378">Hydrolase</keyword>
<dbReference type="InterPro" id="IPR044946">
    <property type="entry name" value="Restrct_endonuc_typeI_TRD_sf"/>
</dbReference>
<reference evidence="5" key="1">
    <citation type="submission" date="2020-04" db="EMBL/GenBank/DDBJ databases">
        <authorList>
            <person name="Zhang T."/>
        </authorList>
    </citation>
    <scope>NUCLEOTIDE SEQUENCE</scope>
    <source>
        <strain evidence="5">HKST-UBA10</strain>
    </source>
</reference>
<dbReference type="GO" id="GO:0016787">
    <property type="term" value="F:hydrolase activity"/>
    <property type="evidence" value="ECO:0007669"/>
    <property type="project" value="UniProtKB-KW"/>
</dbReference>
<protein>
    <submittedName>
        <fullName evidence="5">Restriction endonuclease subunit S</fullName>
        <ecNumber evidence="5">3.1.21.-</ecNumber>
    </submittedName>
</protein>
<evidence type="ECO:0000313" key="6">
    <source>
        <dbReference type="Proteomes" id="UP000782843"/>
    </source>
</evidence>
<feature type="domain" description="Type I restriction modification DNA specificity" evidence="4">
    <location>
        <begin position="5"/>
        <end position="128"/>
    </location>
</feature>
<evidence type="ECO:0000259" key="4">
    <source>
        <dbReference type="Pfam" id="PF01420"/>
    </source>
</evidence>
<gene>
    <name evidence="5" type="ORF">KC660_02600</name>
</gene>
<keyword evidence="2" id="KW-0680">Restriction system</keyword>
<dbReference type="GO" id="GO:0004519">
    <property type="term" value="F:endonuclease activity"/>
    <property type="evidence" value="ECO:0007669"/>
    <property type="project" value="UniProtKB-KW"/>
</dbReference>
<dbReference type="Gene3D" id="3.90.220.20">
    <property type="entry name" value="DNA methylase specificity domains"/>
    <property type="match status" value="1"/>
</dbReference>
<dbReference type="AlphaFoldDB" id="A0A955RI66"/>
<comment type="caution">
    <text evidence="5">The sequence shown here is derived from an EMBL/GenBank/DDBJ whole genome shotgun (WGS) entry which is preliminary data.</text>
</comment>
<keyword evidence="3" id="KW-0238">DNA-binding</keyword>
<dbReference type="EC" id="3.1.21.-" evidence="5"/>
<organism evidence="5 6">
    <name type="scientific">Candidatus Dojkabacteria bacterium</name>
    <dbReference type="NCBI Taxonomy" id="2099670"/>
    <lineage>
        <taxon>Bacteria</taxon>
        <taxon>Candidatus Dojkabacteria</taxon>
    </lineage>
</organism>
<feature type="non-terminal residue" evidence="5">
    <location>
        <position position="140"/>
    </location>
</feature>
<dbReference type="PANTHER" id="PTHR30408">
    <property type="entry name" value="TYPE-1 RESTRICTION ENZYME ECOKI SPECIFICITY PROTEIN"/>
    <property type="match status" value="1"/>
</dbReference>
<proteinExistence type="inferred from homology"/>
<evidence type="ECO:0000256" key="2">
    <source>
        <dbReference type="ARBA" id="ARBA00022747"/>
    </source>
</evidence>
<sequence length="140" mass="16150">MIKRKVKLKDVCQLNSNNFKERHKTKTIRYLDTGNITRNQINIIQTLSQKTAPYPSRAKRRVKNKTIIYSTVRPIQEHFGIIDEPNEDLIVSTGFTTIDVIDDDIDPKFLYYALTQKNITEYLQTVAMNSVSGVCCLNHS</sequence>
<evidence type="ECO:0000313" key="5">
    <source>
        <dbReference type="EMBL" id="MCA9382274.1"/>
    </source>
</evidence>
<evidence type="ECO:0000256" key="3">
    <source>
        <dbReference type="ARBA" id="ARBA00023125"/>
    </source>
</evidence>
<dbReference type="InterPro" id="IPR052021">
    <property type="entry name" value="Type-I_RS_S_subunit"/>
</dbReference>
<dbReference type="Pfam" id="PF01420">
    <property type="entry name" value="Methylase_S"/>
    <property type="match status" value="1"/>
</dbReference>
<dbReference type="Proteomes" id="UP000782843">
    <property type="component" value="Unassembled WGS sequence"/>
</dbReference>
<name>A0A955RI66_9BACT</name>
<dbReference type="GO" id="GO:0009307">
    <property type="term" value="P:DNA restriction-modification system"/>
    <property type="evidence" value="ECO:0007669"/>
    <property type="project" value="UniProtKB-KW"/>
</dbReference>
<reference evidence="5" key="2">
    <citation type="journal article" date="2021" name="Microbiome">
        <title>Successional dynamics and alternative stable states in a saline activated sludge microbial community over 9 years.</title>
        <authorList>
            <person name="Wang Y."/>
            <person name="Ye J."/>
            <person name="Ju F."/>
            <person name="Liu L."/>
            <person name="Boyd J.A."/>
            <person name="Deng Y."/>
            <person name="Parks D.H."/>
            <person name="Jiang X."/>
            <person name="Yin X."/>
            <person name="Woodcroft B.J."/>
            <person name="Tyson G.W."/>
            <person name="Hugenholtz P."/>
            <person name="Polz M.F."/>
            <person name="Zhang T."/>
        </authorList>
    </citation>
    <scope>NUCLEOTIDE SEQUENCE</scope>
    <source>
        <strain evidence="5">HKST-UBA10</strain>
    </source>
</reference>
<dbReference type="SUPFAM" id="SSF116734">
    <property type="entry name" value="DNA methylase specificity domain"/>
    <property type="match status" value="1"/>
</dbReference>